<evidence type="ECO:0000313" key="5">
    <source>
        <dbReference type="Proteomes" id="UP000807353"/>
    </source>
</evidence>
<dbReference type="GO" id="GO:0016020">
    <property type="term" value="C:membrane"/>
    <property type="evidence" value="ECO:0007669"/>
    <property type="project" value="TreeGrafter"/>
</dbReference>
<organism evidence="4 5">
    <name type="scientific">Collybia nuda</name>
    <dbReference type="NCBI Taxonomy" id="64659"/>
    <lineage>
        <taxon>Eukaryota</taxon>
        <taxon>Fungi</taxon>
        <taxon>Dikarya</taxon>
        <taxon>Basidiomycota</taxon>
        <taxon>Agaricomycotina</taxon>
        <taxon>Agaricomycetes</taxon>
        <taxon>Agaricomycetidae</taxon>
        <taxon>Agaricales</taxon>
        <taxon>Tricholomatineae</taxon>
        <taxon>Clitocybaceae</taxon>
        <taxon>Collybia</taxon>
    </lineage>
</organism>
<dbReference type="InterPro" id="IPR029058">
    <property type="entry name" value="AB_hydrolase_fold"/>
</dbReference>
<comment type="caution">
    <text evidence="4">The sequence shown here is derived from an EMBL/GenBank/DDBJ whole genome shotgun (WGS) entry which is preliminary data.</text>
</comment>
<dbReference type="InterPro" id="IPR050266">
    <property type="entry name" value="AB_hydrolase_sf"/>
</dbReference>
<reference evidence="4" key="1">
    <citation type="submission" date="2020-11" db="EMBL/GenBank/DDBJ databases">
        <authorList>
            <consortium name="DOE Joint Genome Institute"/>
            <person name="Ahrendt S."/>
            <person name="Riley R."/>
            <person name="Andreopoulos W."/>
            <person name="Labutti K."/>
            <person name="Pangilinan J."/>
            <person name="Ruiz-Duenas F.J."/>
            <person name="Barrasa J.M."/>
            <person name="Sanchez-Garcia M."/>
            <person name="Camarero S."/>
            <person name="Miyauchi S."/>
            <person name="Serrano A."/>
            <person name="Linde D."/>
            <person name="Babiker R."/>
            <person name="Drula E."/>
            <person name="Ayuso-Fernandez I."/>
            <person name="Pacheco R."/>
            <person name="Padilla G."/>
            <person name="Ferreira P."/>
            <person name="Barriuso J."/>
            <person name="Kellner H."/>
            <person name="Castanera R."/>
            <person name="Alfaro M."/>
            <person name="Ramirez L."/>
            <person name="Pisabarro A.G."/>
            <person name="Kuo A."/>
            <person name="Tritt A."/>
            <person name="Lipzen A."/>
            <person name="He G."/>
            <person name="Yan M."/>
            <person name="Ng V."/>
            <person name="Cullen D."/>
            <person name="Martin F."/>
            <person name="Rosso M.-N."/>
            <person name="Henrissat B."/>
            <person name="Hibbett D."/>
            <person name="Martinez A.T."/>
            <person name="Grigoriev I.V."/>
        </authorList>
    </citation>
    <scope>NUCLEOTIDE SEQUENCE</scope>
    <source>
        <strain evidence="4">CBS 247.69</strain>
    </source>
</reference>
<gene>
    <name evidence="4" type="ORF">BDZ94DRAFT_1314473</name>
    <name evidence="3" type="ORF">BDZ94DRAFT_1315728</name>
</gene>
<dbReference type="GO" id="GO:0016787">
    <property type="term" value="F:hydrolase activity"/>
    <property type="evidence" value="ECO:0007669"/>
    <property type="project" value="UniProtKB-KW"/>
</dbReference>
<dbReference type="EMBL" id="MU150500">
    <property type="protein sequence ID" value="KAF9455873.1"/>
    <property type="molecule type" value="Genomic_DNA"/>
</dbReference>
<proteinExistence type="predicted"/>
<evidence type="ECO:0000259" key="2">
    <source>
        <dbReference type="Pfam" id="PF00561"/>
    </source>
</evidence>
<keyword evidence="1 4" id="KW-0378">Hydrolase</keyword>
<dbReference type="SUPFAM" id="SSF53474">
    <property type="entry name" value="alpha/beta-Hydrolases"/>
    <property type="match status" value="1"/>
</dbReference>
<dbReference type="PANTHER" id="PTHR43798:SF31">
    <property type="entry name" value="AB HYDROLASE SUPERFAMILY PROTEIN YCLE"/>
    <property type="match status" value="1"/>
</dbReference>
<name>A0A9P5XV34_9AGAR</name>
<sequence length="368" mass="40984">MPHVHLTTPTGPIEMHYNISTPTAHSSPTIVPHLPCIIFLHAGYIAQEVFEPQFADPQLRRRFNLIGLDMRAFGSTKGLTGKDSYGPADSADDVYRFIRTLNLPPLHIFGLSIGTCIALEVATAHPEHVLSLTLCSPLPSKEPEDIIAGRMEVYRYWSCAFNHNANRTPQSLSEGDQALIDDIMHGAQQLCFNNQLTSLIRGMTKNAITQAMKNRAGSPTKLRESYMVSIAWFTNRRPFSRASLSKISCPVRLIHCSDDIAYPLRHARELKSQLRQAGVGDVVLCQVPGPHYGSVLNPQMCVIYPPLINPILRDVVLSVSPRQPPNLRNAPSQANGFHDCQRMTTPFTHKLAKYGYDPHDDESDSELE</sequence>
<accession>A0A9P5XV34</accession>
<dbReference type="InterPro" id="IPR000073">
    <property type="entry name" value="AB_hydrolase_1"/>
</dbReference>
<protein>
    <submittedName>
        <fullName evidence="4">Alpha/Beta hydrolase protein</fullName>
    </submittedName>
</protein>
<dbReference type="Pfam" id="PF00561">
    <property type="entry name" value="Abhydrolase_1"/>
    <property type="match status" value="1"/>
</dbReference>
<feature type="domain" description="AB hydrolase-1" evidence="2">
    <location>
        <begin position="36"/>
        <end position="146"/>
    </location>
</feature>
<evidence type="ECO:0000256" key="1">
    <source>
        <dbReference type="ARBA" id="ARBA00022801"/>
    </source>
</evidence>
<dbReference type="EMBL" id="MU150385">
    <property type="protein sequence ID" value="KAF9457137.1"/>
    <property type="molecule type" value="Genomic_DNA"/>
</dbReference>
<dbReference type="Proteomes" id="UP000807353">
    <property type="component" value="Unassembled WGS sequence"/>
</dbReference>
<dbReference type="PANTHER" id="PTHR43798">
    <property type="entry name" value="MONOACYLGLYCEROL LIPASE"/>
    <property type="match status" value="1"/>
</dbReference>
<dbReference type="AlphaFoldDB" id="A0A9P5XV34"/>
<evidence type="ECO:0000313" key="4">
    <source>
        <dbReference type="EMBL" id="KAF9457137.1"/>
    </source>
</evidence>
<evidence type="ECO:0000313" key="3">
    <source>
        <dbReference type="EMBL" id="KAF9455873.1"/>
    </source>
</evidence>
<keyword evidence="5" id="KW-1185">Reference proteome</keyword>
<dbReference type="OrthoDB" id="19657at2759"/>
<dbReference type="Gene3D" id="3.40.50.1820">
    <property type="entry name" value="alpha/beta hydrolase"/>
    <property type="match status" value="1"/>
</dbReference>